<evidence type="ECO:0000256" key="16">
    <source>
        <dbReference type="SAM" id="MobiDB-lite"/>
    </source>
</evidence>
<keyword evidence="15" id="KW-0175">Coiled coil</keyword>
<dbReference type="Gene3D" id="3.40.50.2300">
    <property type="match status" value="2"/>
</dbReference>
<feature type="coiled-coil region" evidence="15">
    <location>
        <begin position="1041"/>
        <end position="1068"/>
    </location>
</feature>
<dbReference type="InterPro" id="IPR050401">
    <property type="entry name" value="Cyclic_nucleotide_synthase"/>
</dbReference>
<dbReference type="GO" id="GO:0035556">
    <property type="term" value="P:intracellular signal transduction"/>
    <property type="evidence" value="ECO:0007669"/>
    <property type="project" value="InterPro"/>
</dbReference>
<evidence type="ECO:0000256" key="3">
    <source>
        <dbReference type="ARBA" id="ARBA00012202"/>
    </source>
</evidence>
<dbReference type="PROSITE" id="PS50011">
    <property type="entry name" value="PROTEIN_KINASE_DOM"/>
    <property type="match status" value="1"/>
</dbReference>
<comment type="subcellular location">
    <subcellularLocation>
        <location evidence="2">Membrane</location>
        <topology evidence="2">Single-pass type I membrane protein</topology>
    </subcellularLocation>
</comment>
<evidence type="ECO:0000256" key="12">
    <source>
        <dbReference type="ARBA" id="ARBA00023180"/>
    </source>
</evidence>
<dbReference type="GO" id="GO:0005524">
    <property type="term" value="F:ATP binding"/>
    <property type="evidence" value="ECO:0007669"/>
    <property type="project" value="InterPro"/>
</dbReference>
<dbReference type="SUPFAM" id="SSF53822">
    <property type="entry name" value="Periplasmic binding protein-like I"/>
    <property type="match status" value="1"/>
</dbReference>
<dbReference type="Pfam" id="PF01094">
    <property type="entry name" value="ANF_receptor"/>
    <property type="match status" value="1"/>
</dbReference>
<keyword evidence="10 17" id="KW-0472">Membrane</keyword>
<dbReference type="InterPro" id="IPR028082">
    <property type="entry name" value="Peripla_BP_I"/>
</dbReference>
<dbReference type="InterPro" id="IPR001054">
    <property type="entry name" value="A/G_cyclase"/>
</dbReference>
<keyword evidence="8 17" id="KW-1133">Transmembrane helix</keyword>
<proteinExistence type="predicted"/>
<dbReference type="OrthoDB" id="1890790at2759"/>
<dbReference type="GO" id="GO:0043005">
    <property type="term" value="C:neuron projection"/>
    <property type="evidence" value="ECO:0007669"/>
    <property type="project" value="UniProtKB-ARBA"/>
</dbReference>
<reference evidence="20 21" key="2">
    <citation type="journal article" date="2019" name="G3 (Bethesda)">
        <title>Hybrid Assembly of the Genome of the Entomopathogenic Nematode Steinernema carpocapsae Identifies the X-Chromosome.</title>
        <authorList>
            <person name="Serra L."/>
            <person name="Macchietto M."/>
            <person name="Macias-Munoz A."/>
            <person name="McGill C.J."/>
            <person name="Rodriguez I.M."/>
            <person name="Rodriguez B."/>
            <person name="Murad R."/>
            <person name="Mortazavi A."/>
        </authorList>
    </citation>
    <scope>NUCLEOTIDE SEQUENCE [LARGE SCALE GENOMIC DNA]</scope>
    <source>
        <strain evidence="20 21">ALL</strain>
    </source>
</reference>
<dbReference type="Gene3D" id="6.10.250.780">
    <property type="match status" value="1"/>
</dbReference>
<dbReference type="InterPro" id="IPR029787">
    <property type="entry name" value="Nucleotide_cyclase"/>
</dbReference>
<dbReference type="InterPro" id="IPR011009">
    <property type="entry name" value="Kinase-like_dom_sf"/>
</dbReference>
<dbReference type="InterPro" id="IPR000719">
    <property type="entry name" value="Prot_kinase_dom"/>
</dbReference>
<name>A0A4U5MSU5_STECR</name>
<dbReference type="GO" id="GO:0007168">
    <property type="term" value="P:receptor guanylyl cyclase signaling pathway"/>
    <property type="evidence" value="ECO:0007669"/>
    <property type="project" value="TreeGrafter"/>
</dbReference>
<dbReference type="SUPFAM" id="SSF56112">
    <property type="entry name" value="Protein kinase-like (PK-like)"/>
    <property type="match status" value="1"/>
</dbReference>
<keyword evidence="7" id="KW-0460">Magnesium</keyword>
<dbReference type="PROSITE" id="PS50125">
    <property type="entry name" value="GUANYLATE_CYCLASE_2"/>
    <property type="match status" value="1"/>
</dbReference>
<keyword evidence="6" id="KW-0547">Nucleotide-binding</keyword>
<keyword evidence="13" id="KW-0456">Lyase</keyword>
<dbReference type="Gene3D" id="1.10.510.10">
    <property type="entry name" value="Transferase(Phosphotransferase) domain 1"/>
    <property type="match status" value="1"/>
</dbReference>
<dbReference type="GO" id="GO:0009582">
    <property type="term" value="P:detection of abiotic stimulus"/>
    <property type="evidence" value="ECO:0007669"/>
    <property type="project" value="UniProtKB-ARBA"/>
</dbReference>
<dbReference type="PANTHER" id="PTHR11920:SF485">
    <property type="entry name" value="RECEPTOR-TYPE GUANYLATE CYCLASE DAF-11"/>
    <property type="match status" value="1"/>
</dbReference>
<comment type="caution">
    <text evidence="20">The sequence shown here is derived from an EMBL/GenBank/DDBJ whole genome shotgun (WGS) entry which is preliminary data.</text>
</comment>
<evidence type="ECO:0000256" key="9">
    <source>
        <dbReference type="ARBA" id="ARBA00023134"/>
    </source>
</evidence>
<keyword evidence="5" id="KW-0732">Signal</keyword>
<keyword evidence="9" id="KW-0342">GTP-binding</keyword>
<evidence type="ECO:0000256" key="17">
    <source>
        <dbReference type="SAM" id="Phobius"/>
    </source>
</evidence>
<reference evidence="20 21" key="1">
    <citation type="journal article" date="2015" name="Genome Biol.">
        <title>Comparative genomics of Steinernema reveals deeply conserved gene regulatory networks.</title>
        <authorList>
            <person name="Dillman A.R."/>
            <person name="Macchietto M."/>
            <person name="Porter C.F."/>
            <person name="Rogers A."/>
            <person name="Williams B."/>
            <person name="Antoshechkin I."/>
            <person name="Lee M.M."/>
            <person name="Goodwin Z."/>
            <person name="Lu X."/>
            <person name="Lewis E.E."/>
            <person name="Goodrich-Blair H."/>
            <person name="Stock S.P."/>
            <person name="Adams B.J."/>
            <person name="Sternberg P.W."/>
            <person name="Mortazavi A."/>
        </authorList>
    </citation>
    <scope>NUCLEOTIDE SEQUENCE [LARGE SCALE GENOMIC DNA]</scope>
    <source>
        <strain evidence="20 21">ALL</strain>
    </source>
</reference>
<dbReference type="CDD" id="cd07302">
    <property type="entry name" value="CHD"/>
    <property type="match status" value="1"/>
</dbReference>
<dbReference type="InterPro" id="IPR001245">
    <property type="entry name" value="Ser-Thr/Tyr_kinase_cat_dom"/>
</dbReference>
<evidence type="ECO:0000256" key="8">
    <source>
        <dbReference type="ARBA" id="ARBA00022989"/>
    </source>
</evidence>
<dbReference type="Pfam" id="PF07714">
    <property type="entry name" value="PK_Tyr_Ser-Thr"/>
    <property type="match status" value="1"/>
</dbReference>
<evidence type="ECO:0000313" key="21">
    <source>
        <dbReference type="Proteomes" id="UP000298663"/>
    </source>
</evidence>
<evidence type="ECO:0000256" key="4">
    <source>
        <dbReference type="ARBA" id="ARBA00022692"/>
    </source>
</evidence>
<evidence type="ECO:0000256" key="1">
    <source>
        <dbReference type="ARBA" id="ARBA00001436"/>
    </source>
</evidence>
<dbReference type="Proteomes" id="UP000298663">
    <property type="component" value="Unassembled WGS sequence"/>
</dbReference>
<evidence type="ECO:0000256" key="7">
    <source>
        <dbReference type="ARBA" id="ARBA00022842"/>
    </source>
</evidence>
<dbReference type="EC" id="4.6.1.2" evidence="3"/>
<evidence type="ECO:0000259" key="19">
    <source>
        <dbReference type="PROSITE" id="PS50125"/>
    </source>
</evidence>
<dbReference type="PRINTS" id="PR00255">
    <property type="entry name" value="NATPEPTIDER"/>
</dbReference>
<organism evidence="20 21">
    <name type="scientific">Steinernema carpocapsae</name>
    <name type="common">Entomopathogenic nematode</name>
    <dbReference type="NCBI Taxonomy" id="34508"/>
    <lineage>
        <taxon>Eukaryota</taxon>
        <taxon>Metazoa</taxon>
        <taxon>Ecdysozoa</taxon>
        <taxon>Nematoda</taxon>
        <taxon>Chromadorea</taxon>
        <taxon>Rhabditida</taxon>
        <taxon>Tylenchina</taxon>
        <taxon>Panagrolaimomorpha</taxon>
        <taxon>Strongyloidoidea</taxon>
        <taxon>Steinernematidae</taxon>
        <taxon>Steinernema</taxon>
    </lineage>
</organism>
<evidence type="ECO:0000256" key="11">
    <source>
        <dbReference type="ARBA" id="ARBA00023170"/>
    </source>
</evidence>
<dbReference type="Gene3D" id="3.30.70.1230">
    <property type="entry name" value="Nucleotide cyclase"/>
    <property type="match status" value="1"/>
</dbReference>
<dbReference type="GO" id="GO:0004672">
    <property type="term" value="F:protein kinase activity"/>
    <property type="evidence" value="ECO:0007669"/>
    <property type="project" value="InterPro"/>
</dbReference>
<evidence type="ECO:0000313" key="20">
    <source>
        <dbReference type="EMBL" id="TKR72801.1"/>
    </source>
</evidence>
<feature type="domain" description="Protein kinase" evidence="18">
    <location>
        <begin position="710"/>
        <end position="1034"/>
    </location>
</feature>
<evidence type="ECO:0000256" key="5">
    <source>
        <dbReference type="ARBA" id="ARBA00022729"/>
    </source>
</evidence>
<dbReference type="SUPFAM" id="SSF55073">
    <property type="entry name" value="Nucleotide cyclase"/>
    <property type="match status" value="1"/>
</dbReference>
<sequence length="1355" mass="152169">MRVGLVLDHSKITDGEAFFKKSVARIQANNVAKEHSLTVLTDNNRGCGENREQGDGAFVAANLYFKDKITSLFGPMCHSDLEITGRLSNQWNIIQFNFWRDHRMDIDLSTIVQMSTLSAVNFGSNLAAILLALNWNKVGLFTCTNCYDDEDLSQNRYEIVKRVLEHKNMQIVINVQFDKSDLDTNKLSQKLNESRQEMRIMVPFFGFKLEHYVEFLQAVKQAGLDPEQYVSVLTVYYDQNDVSLPWMNGESVNAEMKKIFDHSLVLVNEYYNTEEANNFIKTLSTTDPYTTLAYLQLYESIYVDLISVEKAYNASGNPEIFKNGSYIRSFMKNSRIQGPFGQINLDKNTQRLSPYGVYYVEPRNDKLMVFMTIDISTTENHQGEKEMGLIQSGVNGNVSIMQDIPPDMPTCGFHNELCDQSGTIIVIASVMAFVVAAIIMFVIFRKIKTGEAKNMPWALPPSSIRNHSDRNGSSMLSMGSMQNKGFSQSANDAVRSRELVMADVVPAVAEVYTTKDRIVFDKSDMMLLYQVLPADARSKVPKSACLKRENRPLSSRSPGSNGSRLRLKWLLSGAAKCLSSAVRNSSRLQFVRRVYNSDQTGLQLELRAGRTLATKGVKKVEVVVQRKNALTHSLTLQPVISSAGQLQLPQLQPLDVFFNRQLKAFHGLMAMLDAKQPTLSAEMRRNERTADETHFAAPDRSHFSLRREPFEPGERLLSGRFSRFRHALLGTLDLASAGKTYFFGISASRSICSPIFSPICDLHLGMFPCKSRMKQIVHENLNVFIGLVTGKVPEPLKIVWSCGYRGTIENLLLTKKNQEADGGNLMPIDDSIKGAFVRDILKGLIYLHTSPLQYHGALTPSQCFVDQYWVVKLSGFGVYKMLYKWKNNSIITSNGGRPLIPNADIHYYSPERRMGLKQFVQTNRFESLGLTEKNGQQFDMFSFGMILYEILTLKRYSSLDDYRDTDQNGQEEENSFFNENAEAQLPTQFAVSTDIEETKEVHPDLLGIITKCINSPIGQKPNADTAKKIIDSALKTPPSLVDQMLSNMEQYTNHLEQLVNERTKQLMEAMEHSTALLREMLPAQVADVLTRAVQSFDIRLFFQVADELRKGNRVAPKYYRQASILYSDIVGFTSMCSESTPMEVVNLLGSLFKAFDQIIGDNDCYKVETIGDAYMIASGIPIEKKVENVRDIALVGLGMRDFLRDYEIPHRPGNFLQCRWGINTGPVFTGVIGTSAPRYCVFGATASLAAQMESMGTPGQIQLAFATNQLLTSRFPEFRSQPRPGGLTVQGVGHLLTYWLLGRIDVLVDPNEGEAEVKANSNAEGQLVLPTESQNVAPRETMPTSRVDGPMTQTL</sequence>
<feature type="region of interest" description="Disordered" evidence="16">
    <location>
        <begin position="1332"/>
        <end position="1355"/>
    </location>
</feature>
<dbReference type="GO" id="GO:0005886">
    <property type="term" value="C:plasma membrane"/>
    <property type="evidence" value="ECO:0007669"/>
    <property type="project" value="TreeGrafter"/>
</dbReference>
<dbReference type="Pfam" id="PF00211">
    <property type="entry name" value="Guanylate_cyc"/>
    <property type="match status" value="1"/>
</dbReference>
<evidence type="ECO:0000259" key="18">
    <source>
        <dbReference type="PROSITE" id="PS50011"/>
    </source>
</evidence>
<dbReference type="STRING" id="34508.A0A4U5MSU5"/>
<feature type="compositionally biased region" description="Polar residues" evidence="16">
    <location>
        <begin position="552"/>
        <end position="562"/>
    </location>
</feature>
<feature type="transmembrane region" description="Helical" evidence="17">
    <location>
        <begin position="424"/>
        <end position="444"/>
    </location>
</feature>
<keyword evidence="11" id="KW-0675">Receptor</keyword>
<keyword evidence="12" id="KW-0325">Glycoprotein</keyword>
<evidence type="ECO:0000256" key="6">
    <source>
        <dbReference type="ARBA" id="ARBA00022741"/>
    </source>
</evidence>
<keyword evidence="4 17" id="KW-0812">Transmembrane</keyword>
<gene>
    <name evidence="20" type="ORF">L596_020200</name>
</gene>
<evidence type="ECO:0000256" key="10">
    <source>
        <dbReference type="ARBA" id="ARBA00023136"/>
    </source>
</evidence>
<evidence type="ECO:0000256" key="2">
    <source>
        <dbReference type="ARBA" id="ARBA00004479"/>
    </source>
</evidence>
<evidence type="ECO:0000256" key="15">
    <source>
        <dbReference type="SAM" id="Coils"/>
    </source>
</evidence>
<comment type="catalytic activity">
    <reaction evidence="1">
        <text>GTP = 3',5'-cyclic GMP + diphosphate</text>
        <dbReference type="Rhea" id="RHEA:13665"/>
        <dbReference type="ChEBI" id="CHEBI:33019"/>
        <dbReference type="ChEBI" id="CHEBI:37565"/>
        <dbReference type="ChEBI" id="CHEBI:57746"/>
        <dbReference type="EC" id="4.6.1.2"/>
    </reaction>
</comment>
<dbReference type="InterPro" id="IPR001828">
    <property type="entry name" value="ANF_lig-bd_rcpt"/>
</dbReference>
<dbReference type="FunFam" id="3.30.70.1230:FF:000035">
    <property type="entry name" value="Guanylate cyclase"/>
    <property type="match status" value="1"/>
</dbReference>
<dbReference type="GO" id="GO:0009266">
    <property type="term" value="P:response to temperature stimulus"/>
    <property type="evidence" value="ECO:0007669"/>
    <property type="project" value="UniProtKB-ARBA"/>
</dbReference>
<dbReference type="GO" id="GO:0001653">
    <property type="term" value="F:peptide receptor activity"/>
    <property type="evidence" value="ECO:0007669"/>
    <property type="project" value="TreeGrafter"/>
</dbReference>
<feature type="region of interest" description="Disordered" evidence="16">
    <location>
        <begin position="543"/>
        <end position="562"/>
    </location>
</feature>
<keyword evidence="21" id="KW-1185">Reference proteome</keyword>
<dbReference type="SMART" id="SM00044">
    <property type="entry name" value="CYCc"/>
    <property type="match status" value="1"/>
</dbReference>
<dbReference type="GO" id="GO:0009581">
    <property type="term" value="P:detection of external stimulus"/>
    <property type="evidence" value="ECO:0007669"/>
    <property type="project" value="UniProtKB-ARBA"/>
</dbReference>
<dbReference type="GO" id="GO:0004383">
    <property type="term" value="F:guanylate cyclase activity"/>
    <property type="evidence" value="ECO:0007669"/>
    <property type="project" value="UniProtKB-EC"/>
</dbReference>
<dbReference type="PANTHER" id="PTHR11920">
    <property type="entry name" value="GUANYLYL CYCLASE"/>
    <property type="match status" value="1"/>
</dbReference>
<protein>
    <recommendedName>
        <fullName evidence="3">guanylate cyclase</fullName>
        <ecNumber evidence="3">4.6.1.2</ecNumber>
    </recommendedName>
</protein>
<dbReference type="GO" id="GO:0005525">
    <property type="term" value="F:GTP binding"/>
    <property type="evidence" value="ECO:0007669"/>
    <property type="project" value="UniProtKB-KW"/>
</dbReference>
<dbReference type="GO" id="GO:0042330">
    <property type="term" value="P:taxis"/>
    <property type="evidence" value="ECO:0007669"/>
    <property type="project" value="UniProtKB-ARBA"/>
</dbReference>
<accession>A0A4U5MSU5</accession>
<dbReference type="GO" id="GO:0004016">
    <property type="term" value="F:adenylate cyclase activity"/>
    <property type="evidence" value="ECO:0007669"/>
    <property type="project" value="TreeGrafter"/>
</dbReference>
<evidence type="ECO:0000256" key="14">
    <source>
        <dbReference type="ARBA" id="ARBA00023293"/>
    </source>
</evidence>
<keyword evidence="14" id="KW-0141">cGMP biosynthesis</keyword>
<feature type="domain" description="Guanylate cyclase" evidence="19">
    <location>
        <begin position="1123"/>
        <end position="1253"/>
    </location>
</feature>
<evidence type="ECO:0000256" key="13">
    <source>
        <dbReference type="ARBA" id="ARBA00023239"/>
    </source>
</evidence>
<dbReference type="EMBL" id="AZBU02000006">
    <property type="protein sequence ID" value="TKR72801.1"/>
    <property type="molecule type" value="Genomic_DNA"/>
</dbReference>
<dbReference type="InterPro" id="IPR001170">
    <property type="entry name" value="ANPR/GUC"/>
</dbReference>